<sequence length="361" mass="39389">MRLLTLALCALISITLAIPVDQASSETTNLAVDCPIRPEVGPVSASLCADTDWLGYCHVYVTCEGSCFDVVDYGVAGMFGDGISSVMFPVGQSCKFFSGRNCDWKDGPWDGSFWGQRDVDWFANGPNDPNPHYSALNNKIRSFMCSHGTLTPSKMKRDDLALEAVEERGEPSFEVREKRADPESAEVATSSIVGQPITSDNTDDVPVRNPQKASSVIGHPTTSNKTQDVPRFTLQTCIDRDYGSCALWPGLFNGLCMNDPGHLALLISTKSIKLLEDQSCVLYKAMDCVGENVIITKSEPRLDYFPNEGGVTADMEGEISSVWCCQDPGQHSCDNTCLCYQGVTLEPGGNRRILERSPLLD</sequence>
<feature type="signal peptide" evidence="2">
    <location>
        <begin position="1"/>
        <end position="17"/>
    </location>
</feature>
<evidence type="ECO:0000256" key="2">
    <source>
        <dbReference type="SAM" id="SignalP"/>
    </source>
</evidence>
<feature type="region of interest" description="Disordered" evidence="1">
    <location>
        <begin position="167"/>
        <end position="224"/>
    </location>
</feature>
<dbReference type="AlphaFoldDB" id="A0A4Z1PQ07"/>
<accession>A0A4Z1PQ07</accession>
<name>A0A4Z1PQ07_9PEZI</name>
<feature type="chain" id="PRO_5021295407" evidence="2">
    <location>
        <begin position="18"/>
        <end position="361"/>
    </location>
</feature>
<comment type="caution">
    <text evidence="3">The sequence shown here is derived from an EMBL/GenBank/DDBJ whole genome shotgun (WGS) entry which is preliminary data.</text>
</comment>
<dbReference type="EMBL" id="SNSC02000004">
    <property type="protein sequence ID" value="TID24982.1"/>
    <property type="molecule type" value="Genomic_DNA"/>
</dbReference>
<proteinExistence type="predicted"/>
<keyword evidence="4" id="KW-1185">Reference proteome</keyword>
<feature type="compositionally biased region" description="Polar residues" evidence="1">
    <location>
        <begin position="187"/>
        <end position="200"/>
    </location>
</feature>
<protein>
    <submittedName>
        <fullName evidence="3">Uncharacterized protein</fullName>
    </submittedName>
</protein>
<feature type="compositionally biased region" description="Basic and acidic residues" evidence="1">
    <location>
        <begin position="167"/>
        <end position="182"/>
    </location>
</feature>
<organism evidence="3 4">
    <name type="scientific">Venturia nashicola</name>
    <dbReference type="NCBI Taxonomy" id="86259"/>
    <lineage>
        <taxon>Eukaryota</taxon>
        <taxon>Fungi</taxon>
        <taxon>Dikarya</taxon>
        <taxon>Ascomycota</taxon>
        <taxon>Pezizomycotina</taxon>
        <taxon>Dothideomycetes</taxon>
        <taxon>Pleosporomycetidae</taxon>
        <taxon>Venturiales</taxon>
        <taxon>Venturiaceae</taxon>
        <taxon>Venturia</taxon>
    </lineage>
</organism>
<evidence type="ECO:0000313" key="3">
    <source>
        <dbReference type="EMBL" id="TID24982.1"/>
    </source>
</evidence>
<evidence type="ECO:0000313" key="4">
    <source>
        <dbReference type="Proteomes" id="UP000298493"/>
    </source>
</evidence>
<keyword evidence="2" id="KW-0732">Signal</keyword>
<reference evidence="3 4" key="1">
    <citation type="submission" date="2019-04" db="EMBL/GenBank/DDBJ databases">
        <title>High contiguity whole genome sequence and gene annotation resource for two Venturia nashicola isolates.</title>
        <authorList>
            <person name="Prokchorchik M."/>
            <person name="Won K."/>
            <person name="Lee Y."/>
            <person name="Choi E.D."/>
            <person name="Segonzac C."/>
            <person name="Sohn K.H."/>
        </authorList>
    </citation>
    <scope>NUCLEOTIDE SEQUENCE [LARGE SCALE GENOMIC DNA]</scope>
    <source>
        <strain evidence="3 4">PRI2</strain>
    </source>
</reference>
<dbReference type="Proteomes" id="UP000298493">
    <property type="component" value="Unassembled WGS sequence"/>
</dbReference>
<evidence type="ECO:0000256" key="1">
    <source>
        <dbReference type="SAM" id="MobiDB-lite"/>
    </source>
</evidence>
<gene>
    <name evidence="3" type="ORF">E6O75_ATG04187</name>
</gene>